<dbReference type="FunFam" id="2.60.120.260:FF:000016">
    <property type="entry name" value="Contactin-associated protein-like 4 isoform 1"/>
    <property type="match status" value="24"/>
</dbReference>
<dbReference type="Pfam" id="PF00754">
    <property type="entry name" value="F5_F8_type_C"/>
    <property type="match status" value="25"/>
</dbReference>
<organism evidence="4 5">
    <name type="scientific">Actinia tenebrosa</name>
    <name type="common">Australian red waratah sea anemone</name>
    <dbReference type="NCBI Taxonomy" id="6105"/>
    <lineage>
        <taxon>Eukaryota</taxon>
        <taxon>Metazoa</taxon>
        <taxon>Cnidaria</taxon>
        <taxon>Anthozoa</taxon>
        <taxon>Hexacorallia</taxon>
        <taxon>Actiniaria</taxon>
        <taxon>Actiniidae</taxon>
        <taxon>Actinia</taxon>
    </lineage>
</organism>
<dbReference type="InterPro" id="IPR058727">
    <property type="entry name" value="Helical_Vwde"/>
</dbReference>
<feature type="domain" description="F5/8 type C" evidence="2">
    <location>
        <begin position="168"/>
        <end position="311"/>
    </location>
</feature>
<feature type="domain" description="F5/8 type C" evidence="2">
    <location>
        <begin position="621"/>
        <end position="771"/>
    </location>
</feature>
<dbReference type="InterPro" id="IPR001846">
    <property type="entry name" value="VWF_type-D"/>
</dbReference>
<feature type="domain" description="F5/8 type C" evidence="2">
    <location>
        <begin position="3102"/>
        <end position="3253"/>
    </location>
</feature>
<name>A0A6P8HXT1_ACTTE</name>
<protein>
    <submittedName>
        <fullName evidence="5">Uncharacterized protein LOC116296299</fullName>
    </submittedName>
</protein>
<accession>A0A6P8HXT1</accession>
<feature type="compositionally biased region" description="Basic residues" evidence="1">
    <location>
        <begin position="2509"/>
        <end position="2523"/>
    </location>
</feature>
<feature type="domain" description="F5/8 type C" evidence="2">
    <location>
        <begin position="2636"/>
        <end position="2782"/>
    </location>
</feature>
<feature type="domain" description="F5/8 type C" evidence="2">
    <location>
        <begin position="471"/>
        <end position="615"/>
    </location>
</feature>
<feature type="domain" description="F5/8 type C" evidence="2">
    <location>
        <begin position="4514"/>
        <end position="4665"/>
    </location>
</feature>
<feature type="domain" description="F5/8 type C" evidence="2">
    <location>
        <begin position="3729"/>
        <end position="3880"/>
    </location>
</feature>
<feature type="domain" description="F5/8 type C" evidence="2">
    <location>
        <begin position="4196"/>
        <end position="4347"/>
    </location>
</feature>
<feature type="domain" description="F5/8 type C" evidence="2">
    <location>
        <begin position="933"/>
        <end position="1083"/>
    </location>
</feature>
<feature type="region of interest" description="Disordered" evidence="1">
    <location>
        <begin position="1527"/>
        <end position="1552"/>
    </location>
</feature>
<feature type="domain" description="F5/8 type C" evidence="2">
    <location>
        <begin position="319"/>
        <end position="466"/>
    </location>
</feature>
<feature type="domain" description="F5/8 type C" evidence="2">
    <location>
        <begin position="3257"/>
        <end position="3407"/>
    </location>
</feature>
<feature type="domain" description="VWFD" evidence="3">
    <location>
        <begin position="1310"/>
        <end position="1483"/>
    </location>
</feature>
<feature type="domain" description="F5/8 type C" evidence="2">
    <location>
        <begin position="14"/>
        <end position="163"/>
    </location>
</feature>
<dbReference type="Pfam" id="PF26129">
    <property type="entry name" value="Vwde"/>
    <property type="match status" value="1"/>
</dbReference>
<dbReference type="PROSITE" id="PS01286">
    <property type="entry name" value="FA58C_2"/>
    <property type="match status" value="6"/>
</dbReference>
<feature type="domain" description="F5/8 type C" evidence="2">
    <location>
        <begin position="4041"/>
        <end position="4192"/>
    </location>
</feature>
<dbReference type="Gene3D" id="2.60.120.260">
    <property type="entry name" value="Galactose-binding domain-like"/>
    <property type="match status" value="26"/>
</dbReference>
<feature type="domain" description="F5/8 type C" evidence="2">
    <location>
        <begin position="3413"/>
        <end position="3564"/>
    </location>
</feature>
<dbReference type="PROSITE" id="PS51233">
    <property type="entry name" value="VWFD"/>
    <property type="match status" value="1"/>
</dbReference>
<feature type="domain" description="F5/8 type C" evidence="2">
    <location>
        <begin position="4359"/>
        <end position="4510"/>
    </location>
</feature>
<dbReference type="KEGG" id="aten:116296299"/>
<dbReference type="PANTHER" id="PTHR24543">
    <property type="entry name" value="MULTICOPPER OXIDASE-RELATED"/>
    <property type="match status" value="1"/>
</dbReference>
<sequence length="4669" mass="543145">MRVEFYGCAIGPRCNKALGMQRGLPSRMITASSEYNRYHGASRGRLHARRAGRYIGAWSAKISNHYQWLQISFPKLMRIVKIATQGRQDFNQWVRSYRFFYSTDGAHFAVYKKNGNIKYFTGNKDRNTVQANRLFPSVIGRVFRIAPHSWYSYISMRAELYGCQISNCQASMGAEDGRIPRGSFRASTFYNVHLAPYQGRLNSIRSWSARHNNAKQWLQIDLLGVGRITGIASQGRRDANQWVTSYVLSYSHGHVFRVYREGGRVKIFRANSDRNTVVYHRLQKTVVSQRVRVHPKRWRSHISMRVELYGCLKGLTDLCNAPFGLQSGRIKNNQISSSTQHNKNFAAYKARLGGSGGWMSRYTNHKQWVQIDLRRLLKISMLSIQGNLNQNAFVRLYKVTYSMDGAHQATVLDDTNTRIQYFTGNHDSKGTIETRSFRPAIVTRFIRVYAYRSYRRDSMRLEIHGCRAVRCDVALGAEDYRLPDVSFSASSRLSYTYSSHKARLNMRSYTWIAKHRNTKQWLQVDVGNRARIIKLATQGNYRSNYWVRAFTLQYGSTIDYLRNYKEGSRVKVFQANYDRSTIVYQNLRPISTRYVRFRPTSWQGYISMRVELYGCSAGHLCNRKLGMQNGGIPNGAITASSQLMTGLAPYLARLNLRKMGRKYGAWIPQRQTYNEWLQIDTGRLSKIIRIATQGRQDARQWVTRYYLSSSVDGVHFTRYTHNSVDKLFYANRDSNTIRFHSLIPAIRGRFVRVYPWGWHSYIAMRVELYGCKLEKCGVPVGLQDRRIPDSYLTSSSKWDAKHGPQRARLNHRNVGGTGAWSSRYNNAKQWLQIRLKEVTTITVIATQGRYDANQWVKSFELGSSFDGRRFRMYAVRGRTKRFTANYDRQTVVNNRLSPRMKARYVRIYPKSWHSHISMRFELYGCSPKMRVVCYKAMGVGNKQIPDSNMRASSRWSRKYTAQYGRLAPPAGGGYKGTWIARHNNYNQWLQVDLGRATKITKVATKGRYKVSQWVKSFYLQYSNNGRSFKYVREGKRVKLFKANTNYYSIVDNPVNPSVVARYIRFNPRSWHRHISMRVEVYGCYSNAPSVSRPTLTPTTRQKQGIVKVIARCQFRIRNQKRRRVVSMVQFVVNNRVTRTVRVNGHHADLIENTYGFRAGTKVSCRVKSRFVGVKEWSSYDDSNKVFFGLKVHPKKIIISEKTPWKPVRITGFVPITCYGRSLGCSITANIRSHDQYITDKCVVRISERSRRKFTLNVKAVKTFVQSGKKTMLLKFDGIKSRPGGSRFWVGYKLPAVKIMYIPPGRQGGYRKCQATGDPHYRTFDGKYYDILRNPGTYTFVKSTKRHFEVQTRIWPCWRVVCNCGVAIRENDDVVTIDMCNGQWRRTVPRVVQKSKKPLGNRIKIKSFGGGQRTRYKVTLKSGVSLNIQTNTGYMNVYISVPGEDYKSVVGLCGNNNGNPRDDLQGKSVYAFANRYKLKPGTTLFESLPPRIPKITGPVPACTCVRHNGKRINSCDIRPAPELEKGGQTVTPIVVPPHPKKPGNRDNKDYDPDSINYVYKPPKVNYVTPTWPTKTGITKAKAVNHCKKILRGIAKTCSKYINFTKRKSLHECVTDIKITGKLSMARSSLSSLMDECKDKMLRDPKNYKKDKNGKVVPNTKIVDSFCPNQCSGRGRCVRNKCKCRGKWTASDCSISKTKPPKLDGIQSKGLCDIRNRVCHFNSVYGFGFYDLGLRCHMKKFRLIGKKWRRVSSYVKRRGHIQNFREVRCTIPIKIRRRKVRGLPIRFLIAVSNNGFLTSNTKTLTIYDSACHLCQSNGRCYAKRNNCQIKGICYAPNESNSKDKRLKCVPVVNRYSWTRVGSKRRPLGMNSGKIPNRAITASTTWNRYHAPWLARLNKHYKRPYANAWSAKVNNKNQWIQVYVGRPKKVNGIATQGRRDANQWVVTYYITYSMDGIHYVPYKCKKIFRANRNRNGVVRHNLRPAIIASYIRVHPVRWASHISMRLELYGHRMASYRLPLGVQDNRIPHSAIQSSSRWDNNHGPFRGRLFTCIEGRLTGAWSSKPNNRKQWLQIDIGTTANVAGIETQGRQGVNQWVTSYTLGRSNDGITFKTYTMRRRVKVFRGNRDQNTVVKHAIIPAIRTRYVRIYPQSWYSHISMRVELYGKRLVRRPKAKALGIGKRRVPDRAISASTRWNKYHAAHLARLNLKRRGRYVGGWSARKNNKRQWIQVDLGKPKKIVKIATQGRQDSRQFVTRYIVKSSIDGVYWVTYKKRSVPKVFIGNSDQFTVKENAFDPKITARYFRVYPVAWVGHISLRFELYGYPASRKNVPLGVEDGYVKCHQMKASSSWDKYHSACRGRLNTVKQGHHRGAWSPRTRYRQWIQVRLSRPTAITKILTQGRQDARQWVNKYSVTYSINGRRFRTYKIGGKKRIFRGNNDQNSIVPNPLRPAIFAKYIRLYPLQWVGHPSMRLGLYGRRPGYQVQRLRALGIEKRRIPNQHLTASSSWDRNHGPSRGRLNTKRRGHRVGAWSTKRNNKYQWFQVYFPKPKTVTAIGTQGRQDLNQWVTRFYVMYSIDGVNFVPYKKYGATKVFRANKNRNSVVYNKFNPPIKANFIRVYPTSWNSHISMRIELYGFPASQSRLGLGVEDGRIPDGYLTATSMWNRAHSPQRARLNIARTRHGVGAWSSRHNKRNQYIQIDIGSQAKVVAIGTQGRQDVNQWVKSFKISSSKDGIRYRFYPKVFRGNRDRHTIVMNRFGRSLSARYVRVHPVTWHSHISMRLELYGYRYGRRPIKARPSGIQSGRIPNKAFSASTIYNKYSPAWLARLRNKPRGRYTGCWLPRHKNARQWIQVDLKKFTRIVKIATQGRPNANQYVTRFVVAYSQDRIRWLRYTKNGRVQIFHGNKDPNTIKENFFSPAIRARYVRVYPKKWVNYIALRLELYGAPIAINKVPIGVADGKIPNGYITASSIWDRNHAAWRARLYTVRKGHLIGGWSSRRNARGQWLQFNFGGYTTLTKILTQGRQDMDQWVTTYTVAYSKNGYGFKSFKAFGRTKIFIGNTDRNTVVGHYLRPHVRCRYFRIYPKTWYKHMSMRVGFYGRRTGVIRPSLRALGIERGRIRNKQMTASSSWNHYHGPFLARLNRRARGRYQGSWSARHNNKYQYLQVTFRRPKNIVAIATQGRQNADQWVTKYYLTYSLDGLHYVTYKSRGAVKVFRGNRNRNGIVRHILRRSINARSIRIHPISWRSHISMRIELYGRNAVSRSLALGVEDGRITDSSLSASSIWDINHRAANARLNFVRRGRRTGAWSSRHNKYGQWLQIDIGSMAIVTGIATQGRQDANQWVTRYRLKYSKDGQRFPFYGAGRSIYTFRGNTDRNTIIFHRLRQISARFVRVYPQSWHSHMSMRVELYGRRYRPTRFPVACGISNKRLPNKYITASSQWNRHYAPWLARLHLQRKGKYMGGWSARRNRRGEWIQFDLRRFKKIYKIATQGRSHANQFVKSYIVKYSLDGRRWVPYKVNSVVKVLPGNRDHNTVKENLLEPPIIARFVRIYPWTWFGHISLRAEFYAVNQRNNKIPLGLEDRTIPNYAIRASSQWDGNHAPYLARLNNIRRGRKVGGWSSRKNQRGQWIQVTFGRSTSITGIRTQGRQDANQWVKTYTVAYSNNGKSFRTYRVRGRVRIFLGNSDRNTVVTRQFRPAIRARYVRIYPKTWHAHMSMRIELYGRRTRGIIKPPRRLKALGMQSGRIRNNQIRASSNWDRNHGAFLGRLNRRARGRYQGGWSARYNNRNQFIQVKFRRPKTITAVATQGRQNANQWVTGYYITYSLDNLHYTPFVSRGRVKIFTANRDRNTVVLRRLQPAIRALSVRIHPVSWKSHISMRLELYGRNSVIYHLPLGVEDRRIPERAFSSSSNWDNNHRASNVRLNSVRRGRRTGAWSARHNRRGQWLQVDIGSLAQVTGIATQGRQDANQWVKSYYVTYSTNGKRFVPYRHGRRTVAFHGNRDRNSIVYNRFVRPLRARFVRVYPKSWHSHISMRLELYGRRYGRRPIPIPSGISNGRLPNRYITASSQWDKNHAPWLARLHRKRRGRQVGGWSARTNNKRQWIQYNLRSPKNIYKVVTQGRSDANQWVTSFAIVYSQDGRRWVSYKKHSVVKLFPGNRDRSSLRENLFSPPITAQYVRIYPRTWHGHISLRAEFYVTPARRSEIPMGVEDGKVPSTAITASSQWNSNHGPSRARINTIRRGSKTGAWSAKKNNRRQWIQVDFGKPTIISKILTQGRQDANQWVKTYTVSYSNNGRRFTSYRVRGRVRMFVGNTDRNTVVIRSLRPYIRARVIRIHPRTWNAHISMRIGFRGKRLAGPIRPNLPPRLRALGMQSGRIRNNQIRASSNWDRNHGAFLARLNSRARGRLQGGWSARHNNRNQYIQVKFRRPKKVVAIATQGRQNADQWVKTYYITYSLDGVHFAPFSKASRIAVFNANRNRNSVKLNKFNPAIYAIAVRVHPVSWHRHISLRMELYGRNANIRYLPLGVEDRRIPDRALSASTSWDVKHGASNARLNFVRRRHRTGAWSARHNRRGQWLQVDIGSLARVTGIATQGRQDASQWVTSFYITYSRDGLRFKTFTVGRRTTVLRGNRNRNSIVFNRLRRPFSARYVRIFPQSWHSHMSMRVELYGRRYGE</sequence>
<dbReference type="InterPro" id="IPR008979">
    <property type="entry name" value="Galactose-bd-like_sf"/>
</dbReference>
<dbReference type="PROSITE" id="PS01285">
    <property type="entry name" value="FA58C_1"/>
    <property type="match status" value="13"/>
</dbReference>
<evidence type="ECO:0000259" key="3">
    <source>
        <dbReference type="PROSITE" id="PS51233"/>
    </source>
</evidence>
<dbReference type="SMART" id="SM00231">
    <property type="entry name" value="FA58C"/>
    <property type="match status" value="25"/>
</dbReference>
<feature type="domain" description="F5/8 type C" evidence="2">
    <location>
        <begin position="3568"/>
        <end position="3719"/>
    </location>
</feature>
<dbReference type="PANTHER" id="PTHR24543:SF325">
    <property type="entry name" value="F5_8 TYPE C DOMAIN-CONTAINING PROTEIN"/>
    <property type="match status" value="1"/>
</dbReference>
<dbReference type="SMART" id="SM00216">
    <property type="entry name" value="VWD"/>
    <property type="match status" value="1"/>
</dbReference>
<dbReference type="PROSITE" id="PS50022">
    <property type="entry name" value="FA58C_3"/>
    <property type="match status" value="25"/>
</dbReference>
<feature type="domain" description="F5/8 type C" evidence="2">
    <location>
        <begin position="2012"/>
        <end position="2163"/>
    </location>
</feature>
<evidence type="ECO:0000256" key="1">
    <source>
        <dbReference type="SAM" id="MobiDB-lite"/>
    </source>
</evidence>
<feature type="domain" description="F5/8 type C" evidence="2">
    <location>
        <begin position="2169"/>
        <end position="2320"/>
    </location>
</feature>
<dbReference type="InterPro" id="IPR000421">
    <property type="entry name" value="FA58C"/>
</dbReference>
<feature type="domain" description="F5/8 type C" evidence="2">
    <location>
        <begin position="2789"/>
        <end position="2940"/>
    </location>
</feature>
<feature type="domain" description="F5/8 type C" evidence="2">
    <location>
        <begin position="776"/>
        <end position="925"/>
    </location>
</feature>
<dbReference type="OrthoDB" id="5975210at2759"/>
<evidence type="ECO:0000313" key="5">
    <source>
        <dbReference type="RefSeq" id="XP_031560183.1"/>
    </source>
</evidence>
<dbReference type="InParanoid" id="A0A6P8HXT1"/>
<feature type="region of interest" description="Disordered" evidence="1">
    <location>
        <begin position="2500"/>
        <end position="2525"/>
    </location>
</feature>
<dbReference type="SUPFAM" id="SSF49785">
    <property type="entry name" value="Galactose-binding domain-like"/>
    <property type="match status" value="25"/>
</dbReference>
<keyword evidence="4" id="KW-1185">Reference proteome</keyword>
<gene>
    <name evidence="5" type="primary">LOC116296299</name>
</gene>
<feature type="domain" description="F5/8 type C" evidence="2">
    <location>
        <begin position="1860"/>
        <end position="2008"/>
    </location>
</feature>
<dbReference type="CDD" id="cd00057">
    <property type="entry name" value="FA58C"/>
    <property type="match status" value="25"/>
</dbReference>
<feature type="domain" description="F5/8 type C" evidence="2">
    <location>
        <begin position="2944"/>
        <end position="3095"/>
    </location>
</feature>
<proteinExistence type="predicted"/>
<reference evidence="5" key="1">
    <citation type="submission" date="2025-08" db="UniProtKB">
        <authorList>
            <consortium name="RefSeq"/>
        </authorList>
    </citation>
    <scope>IDENTIFICATION</scope>
    <source>
        <tissue evidence="5">Tentacle</tissue>
    </source>
</reference>
<dbReference type="GeneID" id="116296299"/>
<dbReference type="RefSeq" id="XP_031560183.1">
    <property type="nucleotide sequence ID" value="XM_031704323.1"/>
</dbReference>
<feature type="domain" description="F5/8 type C" evidence="2">
    <location>
        <begin position="2481"/>
        <end position="2632"/>
    </location>
</feature>
<dbReference type="Pfam" id="PF00094">
    <property type="entry name" value="VWD"/>
    <property type="match status" value="1"/>
</dbReference>
<feature type="domain" description="F5/8 type C" evidence="2">
    <location>
        <begin position="2324"/>
        <end position="2474"/>
    </location>
</feature>
<feature type="domain" description="F5/8 type C" evidence="2">
    <location>
        <begin position="3884"/>
        <end position="4035"/>
    </location>
</feature>
<dbReference type="Proteomes" id="UP000515163">
    <property type="component" value="Unplaced"/>
</dbReference>
<evidence type="ECO:0000313" key="4">
    <source>
        <dbReference type="Proteomes" id="UP000515163"/>
    </source>
</evidence>
<evidence type="ECO:0000259" key="2">
    <source>
        <dbReference type="PROSITE" id="PS50022"/>
    </source>
</evidence>